<comment type="caution">
    <text evidence="2">The sequence shown here is derived from an EMBL/GenBank/DDBJ whole genome shotgun (WGS) entry which is preliminary data.</text>
</comment>
<feature type="transmembrane region" description="Helical" evidence="1">
    <location>
        <begin position="6"/>
        <end position="27"/>
    </location>
</feature>
<protein>
    <submittedName>
        <fullName evidence="2">Uncharacterized protein</fullName>
    </submittedName>
</protein>
<reference evidence="2" key="1">
    <citation type="submission" date="2021-06" db="EMBL/GenBank/DDBJ databases">
        <title>Parelaphostrongylus tenuis whole genome reference sequence.</title>
        <authorList>
            <person name="Garwood T.J."/>
            <person name="Larsen P.A."/>
            <person name="Fountain-Jones N.M."/>
            <person name="Garbe J.R."/>
            <person name="Macchietto M.G."/>
            <person name="Kania S.A."/>
            <person name="Gerhold R.W."/>
            <person name="Richards J.E."/>
            <person name="Wolf T.M."/>
        </authorList>
    </citation>
    <scope>NUCLEOTIDE SEQUENCE</scope>
    <source>
        <strain evidence="2">MNPRO001-30</strain>
        <tissue evidence="2">Meninges</tissue>
    </source>
</reference>
<keyword evidence="1" id="KW-1133">Transmembrane helix</keyword>
<dbReference type="EMBL" id="JAHQIW010006298">
    <property type="protein sequence ID" value="KAJ1368765.1"/>
    <property type="molecule type" value="Genomic_DNA"/>
</dbReference>
<dbReference type="Proteomes" id="UP001196413">
    <property type="component" value="Unassembled WGS sequence"/>
</dbReference>
<sequence>MTMLQMMESGCIIFGNTVTGICINTMLRGRRAMRCMPAGRMVIIRPVPSPRLTISGSLSTTNIIMANWSRTMWQNIVSRAVRMLSSGPFGSHFFSATATVDGN</sequence>
<gene>
    <name evidence="2" type="ORF">KIN20_030040</name>
</gene>
<keyword evidence="1" id="KW-0812">Transmembrane</keyword>
<evidence type="ECO:0000256" key="1">
    <source>
        <dbReference type="SAM" id="Phobius"/>
    </source>
</evidence>
<keyword evidence="1" id="KW-0472">Membrane</keyword>
<evidence type="ECO:0000313" key="2">
    <source>
        <dbReference type="EMBL" id="KAJ1368765.1"/>
    </source>
</evidence>
<dbReference type="AlphaFoldDB" id="A0AAD5WG34"/>
<proteinExistence type="predicted"/>
<organism evidence="2 3">
    <name type="scientific">Parelaphostrongylus tenuis</name>
    <name type="common">Meningeal worm</name>
    <dbReference type="NCBI Taxonomy" id="148309"/>
    <lineage>
        <taxon>Eukaryota</taxon>
        <taxon>Metazoa</taxon>
        <taxon>Ecdysozoa</taxon>
        <taxon>Nematoda</taxon>
        <taxon>Chromadorea</taxon>
        <taxon>Rhabditida</taxon>
        <taxon>Rhabditina</taxon>
        <taxon>Rhabditomorpha</taxon>
        <taxon>Strongyloidea</taxon>
        <taxon>Metastrongylidae</taxon>
        <taxon>Parelaphostrongylus</taxon>
    </lineage>
</organism>
<name>A0AAD5WG34_PARTN</name>
<evidence type="ECO:0000313" key="3">
    <source>
        <dbReference type="Proteomes" id="UP001196413"/>
    </source>
</evidence>
<accession>A0AAD5WG34</accession>
<keyword evidence="3" id="KW-1185">Reference proteome</keyword>